<organism evidence="1 2">
    <name type="scientific">Methylorubrum extorquens (strain ATCC 14718 / DSM 1338 / JCM 2805 / NCIMB 9133 / AM1)</name>
    <name type="common">Methylobacterium extorquens</name>
    <dbReference type="NCBI Taxonomy" id="272630"/>
    <lineage>
        <taxon>Bacteria</taxon>
        <taxon>Pseudomonadati</taxon>
        <taxon>Pseudomonadota</taxon>
        <taxon>Alphaproteobacteria</taxon>
        <taxon>Hyphomicrobiales</taxon>
        <taxon>Methylobacteriaceae</taxon>
        <taxon>Methylorubrum</taxon>
    </lineage>
</organism>
<name>C5B5M3_METEA</name>
<proteinExistence type="predicted"/>
<dbReference type="AlphaFoldDB" id="C5B5M3"/>
<keyword evidence="1" id="KW-0614">Plasmid</keyword>
<dbReference type="RefSeq" id="WP_012754186.1">
    <property type="nucleotide sequence ID" value="NC_012811.1"/>
</dbReference>
<dbReference type="EMBL" id="CP001511">
    <property type="protein sequence ID" value="ACS43755.1"/>
    <property type="molecule type" value="Genomic_DNA"/>
</dbReference>
<geneLocation type="plasmid" evidence="1 2">
    <name>megaplasmid</name>
</geneLocation>
<keyword evidence="2" id="KW-1185">Reference proteome</keyword>
<dbReference type="KEGG" id="mea:Mex_2p0961"/>
<gene>
    <name evidence="1" type="ordered locus">MexAM1_META2p0961</name>
</gene>
<evidence type="ECO:0000313" key="2">
    <source>
        <dbReference type="Proteomes" id="UP000009081"/>
    </source>
</evidence>
<dbReference type="Proteomes" id="UP000009081">
    <property type="component" value="Plasmid megaplasmid"/>
</dbReference>
<evidence type="ECO:0000313" key="1">
    <source>
        <dbReference type="EMBL" id="ACS43755.1"/>
    </source>
</evidence>
<protein>
    <submittedName>
        <fullName evidence="1">Uncharacterized protein</fullName>
    </submittedName>
</protein>
<reference evidence="1 2" key="1">
    <citation type="journal article" date="2009" name="PLoS ONE">
        <title>Methylobacterium genome sequences: a reference blueprint to investigate microbial metabolism of C1 compounds from natural and industrial sources.</title>
        <authorList>
            <person name="Vuilleumier S."/>
            <person name="Chistoserdova L."/>
            <person name="Lee M.-C."/>
            <person name="Bringel F."/>
            <person name="Lajus A."/>
            <person name="Zhou Y."/>
            <person name="Gourion B."/>
            <person name="Barbe V."/>
            <person name="Chang J."/>
            <person name="Cruveiller S."/>
            <person name="Dossat C."/>
            <person name="Gillett W."/>
            <person name="Gruffaz C."/>
            <person name="Haugen E."/>
            <person name="Hourcade E."/>
            <person name="Levy R."/>
            <person name="Mangenot S."/>
            <person name="Muller E."/>
            <person name="Nadalig T."/>
            <person name="Pagni M."/>
            <person name="Penny C."/>
            <person name="Peyraud R."/>
            <person name="Robinson D.G."/>
            <person name="Roche D."/>
            <person name="Rouy Z."/>
            <person name="Saenampechek C."/>
            <person name="Salvignol G."/>
            <person name="Vallenet D."/>
            <person name="Wu Z."/>
            <person name="Marx C.J."/>
            <person name="Vorholt J.A."/>
            <person name="Olson M.V."/>
            <person name="Kaul R."/>
            <person name="Weissenbach J."/>
            <person name="Medigue C."/>
            <person name="Lidstrom M.E."/>
        </authorList>
    </citation>
    <scope>NUCLEOTIDE SEQUENCE [LARGE SCALE GENOMIC DNA]</scope>
    <source>
        <strain evidence="2">ATCC 14718 / DSM 1338 / JCM 2805 / NCIMB 9133 / AM1</strain>
    </source>
</reference>
<accession>C5B5M3</accession>
<dbReference type="HOGENOM" id="CLU_766844_0_0_5"/>
<sequence length="361" mass="39958">MNITDLPVHRTSIVAPCDVIERATGKDERVSVAFPIEVPLDAGGELPTAARFRNIWPLTRFTYGHFEGRDNCDADYLRCGDALLAPVQVLGSKHMNKASVTREYGRFELANHDAFHDLSMTQGGPDSRLLSWSGPHLATGRRFDFTPRRGDAFVLNDGFRGMFEFDRSFSDRIRRFIRTNFVMSPEGLFARMPLPSWRLHDGMIGLDPCPLYLPGWTTTFRLDRLADVHRMAEHVLGRRAAAAIAAPASSVVHLDDVPPFAVEDLGPTARAVSHFLSEAASVLPQVPRAVVLEWHAAMAGAPGTDVEQAETLVRFAEAVEAAPVCAEGEAWLKRSAGLRWRLSEIDLPRLRPDASWAPRAA</sequence>